<proteinExistence type="predicted"/>
<keyword evidence="4" id="KW-1185">Reference proteome</keyword>
<evidence type="ECO:0000259" key="1">
    <source>
        <dbReference type="Pfam" id="PF04738"/>
    </source>
</evidence>
<dbReference type="Proteomes" id="UP001597369">
    <property type="component" value="Unassembled WGS sequence"/>
</dbReference>
<protein>
    <submittedName>
        <fullName evidence="3">Lantibiotic dehydratase</fullName>
    </submittedName>
</protein>
<comment type="caution">
    <text evidence="3">The sequence shown here is derived from an EMBL/GenBank/DDBJ whole genome shotgun (WGS) entry which is preliminary data.</text>
</comment>
<dbReference type="Pfam" id="PF04738">
    <property type="entry name" value="Lant_dehydr_N"/>
    <property type="match status" value="1"/>
</dbReference>
<sequence length="1021" mass="117667">MLLLRTPAYTPTAYADTDISMQMKNPYFLAAVMLASPTLYQSIQANDFCYRSLPPKAKLSVRKYLNRMCYRATPFGLFSGISLVSWSSKGKNNIIVDEADVQVKLELSFSAELTVAASLLAEELASYHVYQTNPSSYQVQDEYRYLRFEKDEKRKRRIFMIDSLQRDKLLHSLLLFCNSGQPKKSIIAFVMKQVSASSAESEAFVDELIAEQILLSKLKANITGEDFLQRLLSLGKKEVVHSPKLRHLRSLLEMLHDLDGVGRTVDPWLLEKFSEQLLYSFPLANTSFYANMYRNVRSGYLNSSYQEQVLEALTCLRRLTQPRQEPAGLIAFRKDYMKKFEGRVVPLLMALDPEVGVGYEGLAISQQAPKLLQGIHFEAAEEKSQRVDWTPAHVLLMDKWQEAGRGSAPIQLTAQDILTLPADNKGGSMPPSTSVLFRVLGEDVYIEQAGGISATALLGRFTHFHEEINTFAKAVAQEEQQKNPHVVFAEIAHLCDEHTANIDRRATVYSYEIPLLVQSTLPMEQQIKLSELWVKVEGNRIVLWSERLQKIIVPRLSSAFNFVRDDLAVFRFLCDLQYQGLQSNFTLNMSRFFPDIHFYPRVVYKSTILHLATWYLRKEQIEPILSADGEEQVSQVKELSKKMGWPRYIALTQHDHQLVFNLERETEVRFFLNSIKNKESLMIKEFPFAEEQEQPVVSSAQGAYVHQFLAAVCNKREVYHEQKIPTSPELQSQIKKRKFLPGGEWLYFKIYLHPSRANAVLTEILLPLLQRVVKEQKVIQWYFIRYRDPDYHLRVRLCLSVDGGGTSTILSLMHQKLTSLVRKGVISNLKLAVYERELERYGSARIEAVERVFCTSSELLAAYIKKAPFSEEDYAFYAIAFAGVEEILNAFRLNLKDKHQLLCHIFESFFREFGERRELKVQLSFKYREMCKLVGLFPATDDVDLFTTLRIGKLNGRFRLALQHLADSTKSVPQAKRAQLLSDMIHMHLNRLFIDQPRQQELVVYYCLYKHYQSLVARQQL</sequence>
<dbReference type="NCBIfam" id="TIGR03891">
    <property type="entry name" value="thiopep_ocin"/>
    <property type="match status" value="1"/>
</dbReference>
<evidence type="ECO:0000259" key="2">
    <source>
        <dbReference type="Pfam" id="PF14028"/>
    </source>
</evidence>
<dbReference type="EMBL" id="JBHUHV010000063">
    <property type="protein sequence ID" value="MFD2069472.1"/>
    <property type="molecule type" value="Genomic_DNA"/>
</dbReference>
<gene>
    <name evidence="3" type="ORF">ACFSKU_21500</name>
</gene>
<dbReference type="InterPro" id="IPR006827">
    <property type="entry name" value="Lant_deHydtase_N"/>
</dbReference>
<evidence type="ECO:0000313" key="3">
    <source>
        <dbReference type="EMBL" id="MFD2069472.1"/>
    </source>
</evidence>
<accession>A0ABW4X4A4</accession>
<dbReference type="RefSeq" id="WP_229962957.1">
    <property type="nucleotide sequence ID" value="NZ_JAJJWI010000040.1"/>
</dbReference>
<name>A0ABW4X4A4_9BACT</name>
<feature type="domain" description="Thiopeptide-type bacteriocin biosynthesis" evidence="2">
    <location>
        <begin position="745"/>
        <end position="1012"/>
    </location>
</feature>
<organism evidence="3 4">
    <name type="scientific">Pontibacter silvestris</name>
    <dbReference type="NCBI Taxonomy" id="2305183"/>
    <lineage>
        <taxon>Bacteria</taxon>
        <taxon>Pseudomonadati</taxon>
        <taxon>Bacteroidota</taxon>
        <taxon>Cytophagia</taxon>
        <taxon>Cytophagales</taxon>
        <taxon>Hymenobacteraceae</taxon>
        <taxon>Pontibacter</taxon>
    </lineage>
</organism>
<dbReference type="Pfam" id="PF14028">
    <property type="entry name" value="Lant_dehydr_C"/>
    <property type="match status" value="1"/>
</dbReference>
<dbReference type="InterPro" id="IPR023809">
    <property type="entry name" value="Thiopep_bacteriocin_synth_dom"/>
</dbReference>
<reference evidence="4" key="1">
    <citation type="journal article" date="2019" name="Int. J. Syst. Evol. Microbiol.">
        <title>The Global Catalogue of Microorganisms (GCM) 10K type strain sequencing project: providing services to taxonomists for standard genome sequencing and annotation.</title>
        <authorList>
            <consortium name="The Broad Institute Genomics Platform"/>
            <consortium name="The Broad Institute Genome Sequencing Center for Infectious Disease"/>
            <person name="Wu L."/>
            <person name="Ma J."/>
        </authorList>
    </citation>
    <scope>NUCLEOTIDE SEQUENCE [LARGE SCALE GENOMIC DNA]</scope>
    <source>
        <strain evidence="4">JCM 16545</strain>
    </source>
</reference>
<evidence type="ECO:0000313" key="4">
    <source>
        <dbReference type="Proteomes" id="UP001597369"/>
    </source>
</evidence>
<feature type="domain" description="Lantibiotic dehydratase N-terminal" evidence="1">
    <location>
        <begin position="25"/>
        <end position="669"/>
    </location>
</feature>